<evidence type="ECO:0000313" key="1">
    <source>
        <dbReference type="EMBL" id="TFK65322.1"/>
    </source>
</evidence>
<gene>
    <name evidence="1" type="ORF">BDN72DRAFT_845652</name>
</gene>
<reference evidence="1 2" key="1">
    <citation type="journal article" date="2019" name="Nat. Ecol. Evol.">
        <title>Megaphylogeny resolves global patterns of mushroom evolution.</title>
        <authorList>
            <person name="Varga T."/>
            <person name="Krizsan K."/>
            <person name="Foldi C."/>
            <person name="Dima B."/>
            <person name="Sanchez-Garcia M."/>
            <person name="Sanchez-Ramirez S."/>
            <person name="Szollosi G.J."/>
            <person name="Szarkandi J.G."/>
            <person name="Papp V."/>
            <person name="Albert L."/>
            <person name="Andreopoulos W."/>
            <person name="Angelini C."/>
            <person name="Antonin V."/>
            <person name="Barry K.W."/>
            <person name="Bougher N.L."/>
            <person name="Buchanan P."/>
            <person name="Buyck B."/>
            <person name="Bense V."/>
            <person name="Catcheside P."/>
            <person name="Chovatia M."/>
            <person name="Cooper J."/>
            <person name="Damon W."/>
            <person name="Desjardin D."/>
            <person name="Finy P."/>
            <person name="Geml J."/>
            <person name="Haridas S."/>
            <person name="Hughes K."/>
            <person name="Justo A."/>
            <person name="Karasinski D."/>
            <person name="Kautmanova I."/>
            <person name="Kiss B."/>
            <person name="Kocsube S."/>
            <person name="Kotiranta H."/>
            <person name="LaButti K.M."/>
            <person name="Lechner B.E."/>
            <person name="Liimatainen K."/>
            <person name="Lipzen A."/>
            <person name="Lukacs Z."/>
            <person name="Mihaltcheva S."/>
            <person name="Morgado L.N."/>
            <person name="Niskanen T."/>
            <person name="Noordeloos M.E."/>
            <person name="Ohm R.A."/>
            <person name="Ortiz-Santana B."/>
            <person name="Ovrebo C."/>
            <person name="Racz N."/>
            <person name="Riley R."/>
            <person name="Savchenko A."/>
            <person name="Shiryaev A."/>
            <person name="Soop K."/>
            <person name="Spirin V."/>
            <person name="Szebenyi C."/>
            <person name="Tomsovsky M."/>
            <person name="Tulloss R.E."/>
            <person name="Uehling J."/>
            <person name="Grigoriev I.V."/>
            <person name="Vagvolgyi C."/>
            <person name="Papp T."/>
            <person name="Martin F.M."/>
            <person name="Miettinen O."/>
            <person name="Hibbett D.S."/>
            <person name="Nagy L.G."/>
        </authorList>
    </citation>
    <scope>NUCLEOTIDE SEQUENCE [LARGE SCALE GENOMIC DNA]</scope>
    <source>
        <strain evidence="1 2">NL-1719</strain>
    </source>
</reference>
<evidence type="ECO:0000313" key="2">
    <source>
        <dbReference type="Proteomes" id="UP000308600"/>
    </source>
</evidence>
<protein>
    <submittedName>
        <fullName evidence="1">Uncharacterized protein</fullName>
    </submittedName>
</protein>
<name>A0ACD3AIF4_9AGAR</name>
<keyword evidence="2" id="KW-1185">Reference proteome</keyword>
<sequence>MSGGRVPFSKQDDEHLVAYLATHNPKGEGRSGNQLYKVLDEKSTGKWSWTERHPWQSWRDRYYRNSAEFDAKIRKYLKRRKDAQQDTEGSDDEAEGSSSKNLAAQAKRKRESDAAAEGSKRAKVEQGAPKKLQAKRSLPEKGPNTEAEDSDASKPPAKAKKPAAGTSNPFAKATKRLEEEEERQKQPQEGESKIASKKPQSKKRANSPPVPSSCSPKRITPGSTTATNGKIVAASANDEQIVPPPAQELVPQIAQPKPGILVKIQPRQKYTTKPDESIFGDPPAITKVAKHTTKPVPRPLPRIVDGPYKTSHIEDQRMDTSGDVPKLPIVPAKKPGKVVPTSTVQSAKPVTGDLPVVVDRPRRITIDREIQTGSPRVHAAKLPYGTRIPSPTRQASIPFTQLAPNPSPKPQPAQPPLVETREPSPVLLPPPQVEMQEPSPISPTAPLPAAVPEPEQEALPQPRATSLPRLPHSPNDPFFSSSAGPSSTNGQEKHVSPVDRRHSSPNPLGGPPPPLIDLRIEMSKRLHKRKSLAATRPSTSEPHILSHSHSRASSSSSVLNRSIITRSPSLPVLARDKKWLEQLGLERAIQLMAQQYGFHEDVIWDIWRAANDLEKTEELARKMRVGADAAVAEELGRLEDRNNASISLSAKQQNGHVSMEVSSRGTEDESDGQLKRLKSSPPSKHRRRSSGRFNLQIGPPKDAETMSEYTPPHGSRAGRYARLVREGRKDEALMRESKLASGSRRESFPLSITDYQGTPTSSSSVPLRQSALAREQRRIEAQEEHHRQRRRLASEDSSYSKPSEEDMNGGEDASAQDQDEEGEVAQDLNPDVNARPVSEQDETLPPSSPRPSTPVEESQDGDEDTEMDVEEDGVGQSQDSATESDEDEEEEEDQGGGDGEESDEDEGDDGDEGQSQSSDLDPDASLFTQRPKRPEPPEPVKKLKTVVEWDAKQVELLLTVSKKTAPAAKELEKDIHPDVLLQWTASQLSKFC</sequence>
<dbReference type="Proteomes" id="UP000308600">
    <property type="component" value="Unassembled WGS sequence"/>
</dbReference>
<accession>A0ACD3AIF4</accession>
<organism evidence="1 2">
    <name type="scientific">Pluteus cervinus</name>
    <dbReference type="NCBI Taxonomy" id="181527"/>
    <lineage>
        <taxon>Eukaryota</taxon>
        <taxon>Fungi</taxon>
        <taxon>Dikarya</taxon>
        <taxon>Basidiomycota</taxon>
        <taxon>Agaricomycotina</taxon>
        <taxon>Agaricomycetes</taxon>
        <taxon>Agaricomycetidae</taxon>
        <taxon>Agaricales</taxon>
        <taxon>Pluteineae</taxon>
        <taxon>Pluteaceae</taxon>
        <taxon>Pluteus</taxon>
    </lineage>
</organism>
<proteinExistence type="predicted"/>
<dbReference type="EMBL" id="ML208440">
    <property type="protein sequence ID" value="TFK65322.1"/>
    <property type="molecule type" value="Genomic_DNA"/>
</dbReference>